<dbReference type="STRING" id="160492.XF_2564"/>
<proteinExistence type="predicted"/>
<dbReference type="EMBL" id="AE003849">
    <property type="protein sequence ID" value="AAF85361.1"/>
    <property type="molecule type" value="Genomic_DNA"/>
</dbReference>
<reference evidence="1 2" key="1">
    <citation type="journal article" date="2000" name="Nature">
        <title>The genome sequence of the plant pathogen Xylella fastidiosa.</title>
        <authorList>
            <person name="Simpson A.J."/>
            <person name="Reinach F.C."/>
            <person name="Arruda P."/>
            <person name="Abreu F.A."/>
            <person name="Acencio M."/>
            <person name="Alvarenga R."/>
            <person name="Alves L.M."/>
            <person name="Araya J.E."/>
            <person name="Baia G.S."/>
            <person name="Baptista C.S."/>
            <person name="Barros M.H."/>
            <person name="Bonaccorsi E.D."/>
            <person name="Bordin S."/>
            <person name="Bove J.M."/>
            <person name="Briones M.R."/>
            <person name="Bueno M.R."/>
            <person name="Camargo A.A."/>
            <person name="Camargo L.E."/>
            <person name="Carraro D.M."/>
            <person name="Carrer H."/>
            <person name="Colauto N.B."/>
            <person name="Colombo C."/>
            <person name="Costa F.F."/>
            <person name="Costa M.C."/>
            <person name="Costa-Neto C.M."/>
            <person name="Coutinho L.L."/>
            <person name="Cristofani M."/>
            <person name="Dias-Neto E."/>
            <person name="Docena C."/>
            <person name="El-Dorry H."/>
            <person name="Facincani A.P."/>
            <person name="Ferreira A.J."/>
            <person name="Ferreira V.C."/>
            <person name="Ferro J.A."/>
            <person name="Fraga J.S."/>
            <person name="Franca S.C."/>
            <person name="Franco M.C."/>
            <person name="Frohme M."/>
            <person name="Furlan L.R."/>
            <person name="Garnier M."/>
            <person name="Goldman G.H."/>
            <person name="Goldman M.H."/>
            <person name="Gomes S.L."/>
            <person name="Gruber A."/>
            <person name="Ho P.L."/>
            <person name="Hoheisel J.D."/>
            <person name="Junqueira M.L."/>
            <person name="Kemper E.L."/>
            <person name="Kitajima J.P."/>
            <person name="Krieger J.E."/>
            <person name="Kuramae E.E."/>
            <person name="Laigret F."/>
            <person name="Lambais M.R."/>
            <person name="Leite L.C."/>
            <person name="Lemos E.G."/>
            <person name="Lemos M.V."/>
            <person name="Lopes S.A."/>
            <person name="Lopes C.R."/>
            <person name="Machado J.A."/>
            <person name="Machado M.A."/>
            <person name="Madeira A.M."/>
            <person name="Madeira H.M."/>
            <person name="Marino C.L."/>
            <person name="Marques M.V."/>
            <person name="Martins E.A."/>
            <person name="Martins E.M."/>
            <person name="Matsukuma A.Y."/>
            <person name="Menck C.F."/>
            <person name="Miracca E.C."/>
            <person name="Miyaki C.Y."/>
            <person name="Monteriro-Vitorello C.B."/>
            <person name="Moon D.H."/>
            <person name="Nagai M.A."/>
            <person name="Nascimento A.L."/>
            <person name="Netto L.E."/>
            <person name="Nhani A.Jr."/>
            <person name="Nobrega F.G."/>
            <person name="Nunes L.R."/>
            <person name="Oliveira M.A."/>
            <person name="de Oliveira M.C."/>
            <person name="de Oliveira R.C."/>
            <person name="Palmieri D.A."/>
            <person name="Paris A."/>
            <person name="Peixoto B.R."/>
            <person name="Pereira G.A."/>
            <person name="Pereira H.A.Jr."/>
            <person name="Pesquero J.B."/>
            <person name="Quaggio R.B."/>
            <person name="Roberto P.G."/>
            <person name="Rodrigues V."/>
            <person name="de M Rosa A.J."/>
            <person name="de Rosa V.E.Jr."/>
            <person name="de Sa R.G."/>
            <person name="Santelli R.V."/>
            <person name="Sawasaki H.E."/>
            <person name="da Silva A.C."/>
            <person name="da Silva A.M."/>
            <person name="da Silva F.R."/>
            <person name="da Silva W.A.Jr."/>
            <person name="da Silveira J.F."/>
            <person name="Silvestri M.L."/>
            <person name="Siqueira W.J."/>
            <person name="de Souza A.A."/>
            <person name="de Souza A.P."/>
            <person name="Terenzi M.F."/>
            <person name="Truffi D."/>
            <person name="Tsai S.M."/>
            <person name="Tsuhako M.H."/>
            <person name="Vallada H."/>
            <person name="Van Sluys M.A."/>
            <person name="Verjovski-Almeida S."/>
            <person name="Vettore A.L."/>
            <person name="Zago M.A."/>
            <person name="Zatz M."/>
            <person name="Meidanis J."/>
            <person name="Setubal J.C."/>
        </authorList>
    </citation>
    <scope>NUCLEOTIDE SEQUENCE [LARGE SCALE GENOMIC DNA]</scope>
    <source>
        <strain evidence="1 2">9a5c</strain>
    </source>
</reference>
<organism evidence="1 2">
    <name type="scientific">Xylella fastidiosa (strain 9a5c)</name>
    <dbReference type="NCBI Taxonomy" id="160492"/>
    <lineage>
        <taxon>Bacteria</taxon>
        <taxon>Pseudomonadati</taxon>
        <taxon>Pseudomonadota</taxon>
        <taxon>Gammaproteobacteria</taxon>
        <taxon>Lysobacterales</taxon>
        <taxon>Lysobacteraceae</taxon>
        <taxon>Xylella</taxon>
    </lineage>
</organism>
<protein>
    <submittedName>
        <fullName evidence="1">Uncharacterized protein</fullName>
    </submittedName>
</protein>
<evidence type="ECO:0000313" key="1">
    <source>
        <dbReference type="EMBL" id="AAF85361.1"/>
    </source>
</evidence>
<gene>
    <name evidence="1" type="ordered locus">XF_2564</name>
</gene>
<dbReference type="PIR" id="G82540">
    <property type="entry name" value="G82540"/>
</dbReference>
<dbReference type="Proteomes" id="UP000000812">
    <property type="component" value="Chromosome"/>
</dbReference>
<sequence length="50" mass="5308">MRQAVPSSETGSAAVCGMPMASANVIVVRHSVLNHLHHLIFNHLVSVCGE</sequence>
<name>Q9PAF4_XYLFA</name>
<dbReference type="HOGENOM" id="CLU_3241687_0_0_6"/>
<dbReference type="AlphaFoldDB" id="Q9PAF4"/>
<dbReference type="KEGG" id="xfa:XF_2564"/>
<accession>Q9PAF4</accession>
<evidence type="ECO:0000313" key="2">
    <source>
        <dbReference type="Proteomes" id="UP000000812"/>
    </source>
</evidence>